<evidence type="ECO:0000256" key="1">
    <source>
        <dbReference type="ARBA" id="ARBA00004442"/>
    </source>
</evidence>
<dbReference type="Gene3D" id="1.25.40.10">
    <property type="entry name" value="Tetratricopeptide repeat domain"/>
    <property type="match status" value="1"/>
</dbReference>
<evidence type="ECO:0000256" key="5">
    <source>
        <dbReference type="SAM" id="SignalP"/>
    </source>
</evidence>
<dbReference type="InterPro" id="IPR011659">
    <property type="entry name" value="WD40"/>
</dbReference>
<reference evidence="7 8" key="1">
    <citation type="submission" date="2022-05" db="EMBL/GenBank/DDBJ databases">
        <title>Flavobacterium sp., isolated from activated sludge.</title>
        <authorList>
            <person name="Ran Q."/>
        </authorList>
    </citation>
    <scope>NUCLEOTIDE SEQUENCE [LARGE SCALE GENOMIC DNA]</scope>
    <source>
        <strain evidence="7 8">HXWNR69</strain>
    </source>
</reference>
<feature type="chain" id="PRO_5046978764" evidence="5">
    <location>
        <begin position="19"/>
        <end position="638"/>
    </location>
</feature>
<keyword evidence="8" id="KW-1185">Reference proteome</keyword>
<dbReference type="InterPro" id="IPR006665">
    <property type="entry name" value="OmpA-like"/>
</dbReference>
<evidence type="ECO:0000259" key="6">
    <source>
        <dbReference type="PROSITE" id="PS51123"/>
    </source>
</evidence>
<dbReference type="Gene3D" id="3.30.1330.60">
    <property type="entry name" value="OmpA-like domain"/>
    <property type="match status" value="1"/>
</dbReference>
<comment type="subcellular location">
    <subcellularLocation>
        <location evidence="1">Cell outer membrane</location>
    </subcellularLocation>
</comment>
<dbReference type="PROSITE" id="PS51123">
    <property type="entry name" value="OMPA_2"/>
    <property type="match status" value="1"/>
</dbReference>
<organism evidence="7 8">
    <name type="scientific">Flavobacterium fragile</name>
    <dbReference type="NCBI Taxonomy" id="2949085"/>
    <lineage>
        <taxon>Bacteria</taxon>
        <taxon>Pseudomonadati</taxon>
        <taxon>Bacteroidota</taxon>
        <taxon>Flavobacteriia</taxon>
        <taxon>Flavobacteriales</taxon>
        <taxon>Flavobacteriaceae</taxon>
        <taxon>Flavobacterium</taxon>
    </lineage>
</organism>
<name>A0ABT0TJN7_9FLAO</name>
<comment type="caution">
    <text evidence="7">The sequence shown here is derived from an EMBL/GenBank/DDBJ whole genome shotgun (WGS) entry which is preliminary data.</text>
</comment>
<dbReference type="EMBL" id="JAMLJN010000014">
    <property type="protein sequence ID" value="MCL9771194.1"/>
    <property type="molecule type" value="Genomic_DNA"/>
</dbReference>
<dbReference type="InterPro" id="IPR011042">
    <property type="entry name" value="6-blade_b-propeller_TolB-like"/>
</dbReference>
<dbReference type="Gene3D" id="2.120.10.30">
    <property type="entry name" value="TolB, C-terminal domain"/>
    <property type="match status" value="1"/>
</dbReference>
<dbReference type="Pfam" id="PF13620">
    <property type="entry name" value="CarboxypepD_reg"/>
    <property type="match status" value="1"/>
</dbReference>
<keyword evidence="5" id="KW-0732">Signal</keyword>
<dbReference type="InterPro" id="IPR050330">
    <property type="entry name" value="Bact_OuterMem_StrucFunc"/>
</dbReference>
<sequence length="638" mass="73149">MKLIVSILSLVCVFSVSAQEVKEKIAEKKYEGYSYIDAIAIYEKVAEKGHVSVELFQKLGDSYYFNGMLDKSKVWYDKLFQIENQSLNPEYYFRYSQSLKAVKSYKEADKIMEKFYALTNDYRGELYVKNKLYLVDLNNSLDKYTITDAGINSEFSDYGGNFKDTKMYFVSNRIPEKNNKKIDKWTNQNFSNIYRAEFSDSAKAVYIDEIVDEFNTKYHESSLVFSKDGKTMYFTRNNFNNGKVAMDKDKVIKLKLFSATLENGKWNKIVALPFNNNEYNVAHPALSPDGKTLYFASDMPGGFGNSDLYKVTINEDGTYGNPENLGDKINTKARETFPFVASDGTLYFSSDGLIGMGGLDVFKSIPDENGNYSSFHNVGAPINSERDDFGFIESPFKNIYFISSNREGGKGYDDIYKIKLNDEPKKGTIINTVVDEISKEPIANSKITLLDANQNKIAETLTDSKGNFIFNDVRADREYYILVADDSYLTKQYRVKGTEDNNKMFEIAPKIIQTKPGDDLVKLLNITIYFDLDKYFIRPDAEVELAKIIEILKMYPNLKIDIRSHTDSRQSEAYNLRLSTFRANATRDYLINKGIAKERLTCKGYGESQLINNCTNEVPCTREQHQQNRRSEFIISDM</sequence>
<dbReference type="SUPFAM" id="SSF103088">
    <property type="entry name" value="OmpA-like"/>
    <property type="match status" value="1"/>
</dbReference>
<dbReference type="PRINTS" id="PR01021">
    <property type="entry name" value="OMPADOMAIN"/>
</dbReference>
<feature type="signal peptide" evidence="5">
    <location>
        <begin position="1"/>
        <end position="18"/>
    </location>
</feature>
<keyword evidence="2 4" id="KW-0472">Membrane</keyword>
<dbReference type="Proteomes" id="UP001203342">
    <property type="component" value="Unassembled WGS sequence"/>
</dbReference>
<dbReference type="InterPro" id="IPR036737">
    <property type="entry name" value="OmpA-like_sf"/>
</dbReference>
<evidence type="ECO:0000313" key="8">
    <source>
        <dbReference type="Proteomes" id="UP001203342"/>
    </source>
</evidence>
<dbReference type="SUPFAM" id="SSF82171">
    <property type="entry name" value="DPP6 N-terminal domain-like"/>
    <property type="match status" value="1"/>
</dbReference>
<dbReference type="InterPro" id="IPR011990">
    <property type="entry name" value="TPR-like_helical_dom_sf"/>
</dbReference>
<dbReference type="PANTHER" id="PTHR30329:SF21">
    <property type="entry name" value="LIPOPROTEIN YIAD-RELATED"/>
    <property type="match status" value="1"/>
</dbReference>
<accession>A0ABT0TJN7</accession>
<feature type="domain" description="OmpA-like" evidence="6">
    <location>
        <begin position="517"/>
        <end position="638"/>
    </location>
</feature>
<dbReference type="PANTHER" id="PTHR30329">
    <property type="entry name" value="STATOR ELEMENT OF FLAGELLAR MOTOR COMPLEX"/>
    <property type="match status" value="1"/>
</dbReference>
<proteinExistence type="predicted"/>
<dbReference type="CDD" id="cd07185">
    <property type="entry name" value="OmpA_C-like"/>
    <property type="match status" value="1"/>
</dbReference>
<evidence type="ECO:0000256" key="3">
    <source>
        <dbReference type="ARBA" id="ARBA00023237"/>
    </source>
</evidence>
<dbReference type="InterPro" id="IPR013783">
    <property type="entry name" value="Ig-like_fold"/>
</dbReference>
<keyword evidence="3" id="KW-0998">Cell outer membrane</keyword>
<evidence type="ECO:0000256" key="2">
    <source>
        <dbReference type="ARBA" id="ARBA00023136"/>
    </source>
</evidence>
<evidence type="ECO:0000256" key="4">
    <source>
        <dbReference type="PROSITE-ProRule" id="PRU00473"/>
    </source>
</evidence>
<gene>
    <name evidence="7" type="ORF">NAT47_12295</name>
</gene>
<dbReference type="InterPro" id="IPR006664">
    <property type="entry name" value="OMP_bac"/>
</dbReference>
<protein>
    <submittedName>
        <fullName evidence="7">OmpA family protein</fullName>
    </submittedName>
</protein>
<evidence type="ECO:0000313" key="7">
    <source>
        <dbReference type="EMBL" id="MCL9771194.1"/>
    </source>
</evidence>
<dbReference type="Pfam" id="PF07676">
    <property type="entry name" value="PD40"/>
    <property type="match status" value="3"/>
</dbReference>
<dbReference type="RefSeq" id="WP_250583193.1">
    <property type="nucleotide sequence ID" value="NZ_JAMLJN010000014.1"/>
</dbReference>
<dbReference type="Pfam" id="PF00691">
    <property type="entry name" value="OmpA"/>
    <property type="match status" value="1"/>
</dbReference>
<dbReference type="SUPFAM" id="SSF48452">
    <property type="entry name" value="TPR-like"/>
    <property type="match status" value="1"/>
</dbReference>
<dbReference type="SUPFAM" id="SSF49478">
    <property type="entry name" value="Cna protein B-type domain"/>
    <property type="match status" value="1"/>
</dbReference>
<dbReference type="Gene3D" id="2.60.40.10">
    <property type="entry name" value="Immunoglobulins"/>
    <property type="match status" value="1"/>
</dbReference>